<name>A0ABP7HWX3_9ACTN</name>
<dbReference type="PROSITE" id="PS50931">
    <property type="entry name" value="HTH_LYSR"/>
    <property type="match status" value="1"/>
</dbReference>
<evidence type="ECO:0000256" key="4">
    <source>
        <dbReference type="ARBA" id="ARBA00023163"/>
    </source>
</evidence>
<comment type="caution">
    <text evidence="7">The sequence shown here is derived from an EMBL/GenBank/DDBJ whole genome shotgun (WGS) entry which is preliminary data.</text>
</comment>
<protein>
    <submittedName>
        <fullName evidence="7">LysR family transcriptional regulator</fullName>
    </submittedName>
</protein>
<dbReference type="EMBL" id="BAAAZR010000004">
    <property type="protein sequence ID" value="GAA3803475.1"/>
    <property type="molecule type" value="Genomic_DNA"/>
</dbReference>
<evidence type="ECO:0000256" key="1">
    <source>
        <dbReference type="ARBA" id="ARBA00009437"/>
    </source>
</evidence>
<keyword evidence="3" id="KW-0238">DNA-binding</keyword>
<organism evidence="7 8">
    <name type="scientific">Sphaerisporangium flaviroseum</name>
    <dbReference type="NCBI Taxonomy" id="509199"/>
    <lineage>
        <taxon>Bacteria</taxon>
        <taxon>Bacillati</taxon>
        <taxon>Actinomycetota</taxon>
        <taxon>Actinomycetes</taxon>
        <taxon>Streptosporangiales</taxon>
        <taxon>Streptosporangiaceae</taxon>
        <taxon>Sphaerisporangium</taxon>
    </lineage>
</organism>
<dbReference type="InterPro" id="IPR005119">
    <property type="entry name" value="LysR_subst-bd"/>
</dbReference>
<dbReference type="SUPFAM" id="SSF53850">
    <property type="entry name" value="Periplasmic binding protein-like II"/>
    <property type="match status" value="1"/>
</dbReference>
<sequence length="319" mass="34950">MLNLERMRVLHAVFTSGSVRGAAEALHVTTSAVSQQIARLEREVGQLLVERHGRGIRLTDAGVALADHADRLLAQVERIEADLADRRGAVVGNLTVAAFATAARALLPDVLRSLRAEHQRLVVRLTEMEPTDAVPLLCRGDVDVAVVQDWAESPVELPDGLSRLHLLDDLLDVALPVEHPLARRERLLLDHLADEEWVTWSSGQICSDWIEQVLRKHGVAPRLMHTASEHSTQLALVAAGIGIAISPRLGRGPVPDGVRIVPTRPMLRRRVFASWRSTAERRPAIRAVIAALARCGTTAAGDRAEPKTRRREHTGDRTG</sequence>
<keyword evidence="2" id="KW-0805">Transcription regulation</keyword>
<dbReference type="PANTHER" id="PTHR30346">
    <property type="entry name" value="TRANSCRIPTIONAL DUAL REGULATOR HCAR-RELATED"/>
    <property type="match status" value="1"/>
</dbReference>
<accession>A0ABP7HWX3</accession>
<reference evidence="8" key="1">
    <citation type="journal article" date="2019" name="Int. J. Syst. Evol. Microbiol.">
        <title>The Global Catalogue of Microorganisms (GCM) 10K type strain sequencing project: providing services to taxonomists for standard genome sequencing and annotation.</title>
        <authorList>
            <consortium name="The Broad Institute Genomics Platform"/>
            <consortium name="The Broad Institute Genome Sequencing Center for Infectious Disease"/>
            <person name="Wu L."/>
            <person name="Ma J."/>
        </authorList>
    </citation>
    <scope>NUCLEOTIDE SEQUENCE [LARGE SCALE GENOMIC DNA]</scope>
    <source>
        <strain evidence="8">JCM 16908</strain>
    </source>
</reference>
<dbReference type="Gene3D" id="3.40.190.10">
    <property type="entry name" value="Periplasmic binding protein-like II"/>
    <property type="match status" value="2"/>
</dbReference>
<gene>
    <name evidence="7" type="ORF">GCM10022226_24110</name>
</gene>
<comment type="similarity">
    <text evidence="1">Belongs to the LysR transcriptional regulatory family.</text>
</comment>
<dbReference type="InterPro" id="IPR036388">
    <property type="entry name" value="WH-like_DNA-bd_sf"/>
</dbReference>
<dbReference type="PANTHER" id="PTHR30346:SF29">
    <property type="entry name" value="LYSR SUBSTRATE-BINDING"/>
    <property type="match status" value="1"/>
</dbReference>
<proteinExistence type="inferred from homology"/>
<dbReference type="RefSeq" id="WP_344937967.1">
    <property type="nucleotide sequence ID" value="NZ_BAAAZR010000004.1"/>
</dbReference>
<feature type="region of interest" description="Disordered" evidence="5">
    <location>
        <begin position="298"/>
        <end position="319"/>
    </location>
</feature>
<dbReference type="Proteomes" id="UP001500888">
    <property type="component" value="Unassembled WGS sequence"/>
</dbReference>
<dbReference type="Gene3D" id="1.10.10.10">
    <property type="entry name" value="Winged helix-like DNA-binding domain superfamily/Winged helix DNA-binding domain"/>
    <property type="match status" value="1"/>
</dbReference>
<evidence type="ECO:0000313" key="8">
    <source>
        <dbReference type="Proteomes" id="UP001500888"/>
    </source>
</evidence>
<evidence type="ECO:0000256" key="3">
    <source>
        <dbReference type="ARBA" id="ARBA00023125"/>
    </source>
</evidence>
<keyword evidence="4" id="KW-0804">Transcription</keyword>
<evidence type="ECO:0000313" key="7">
    <source>
        <dbReference type="EMBL" id="GAA3803475.1"/>
    </source>
</evidence>
<dbReference type="CDD" id="cd08423">
    <property type="entry name" value="PBP2_LTTR_like_6"/>
    <property type="match status" value="1"/>
</dbReference>
<feature type="compositionally biased region" description="Basic and acidic residues" evidence="5">
    <location>
        <begin position="302"/>
        <end position="319"/>
    </location>
</feature>
<feature type="domain" description="HTH lysR-type" evidence="6">
    <location>
        <begin position="2"/>
        <end position="59"/>
    </location>
</feature>
<dbReference type="Pfam" id="PF03466">
    <property type="entry name" value="LysR_substrate"/>
    <property type="match status" value="1"/>
</dbReference>
<dbReference type="InterPro" id="IPR036390">
    <property type="entry name" value="WH_DNA-bd_sf"/>
</dbReference>
<dbReference type="InterPro" id="IPR000847">
    <property type="entry name" value="LysR_HTH_N"/>
</dbReference>
<evidence type="ECO:0000259" key="6">
    <source>
        <dbReference type="PROSITE" id="PS50931"/>
    </source>
</evidence>
<dbReference type="SUPFAM" id="SSF46785">
    <property type="entry name" value="Winged helix' DNA-binding domain"/>
    <property type="match status" value="1"/>
</dbReference>
<evidence type="ECO:0000256" key="2">
    <source>
        <dbReference type="ARBA" id="ARBA00023015"/>
    </source>
</evidence>
<dbReference type="Pfam" id="PF00126">
    <property type="entry name" value="HTH_1"/>
    <property type="match status" value="1"/>
</dbReference>
<evidence type="ECO:0000256" key="5">
    <source>
        <dbReference type="SAM" id="MobiDB-lite"/>
    </source>
</evidence>
<keyword evidence="8" id="KW-1185">Reference proteome</keyword>